<evidence type="ECO:0000256" key="3">
    <source>
        <dbReference type="ARBA" id="ARBA00022448"/>
    </source>
</evidence>
<dbReference type="GO" id="GO:0009926">
    <property type="term" value="P:auxin polar transport"/>
    <property type="evidence" value="ECO:0007669"/>
    <property type="project" value="TreeGrafter"/>
</dbReference>
<comment type="subcellular location">
    <subcellularLocation>
        <location evidence="1">Endomembrane system</location>
        <topology evidence="1">Multi-pass membrane protein</topology>
    </subcellularLocation>
</comment>
<dbReference type="GO" id="GO:0005783">
    <property type="term" value="C:endoplasmic reticulum"/>
    <property type="evidence" value="ECO:0007669"/>
    <property type="project" value="TreeGrafter"/>
</dbReference>
<feature type="transmembrane region" description="Helical" evidence="8">
    <location>
        <begin position="139"/>
        <end position="156"/>
    </location>
</feature>
<dbReference type="OrthoDB" id="2133778at2759"/>
<keyword evidence="10" id="KW-1185">Reference proteome</keyword>
<dbReference type="EMBL" id="AWUE01019354">
    <property type="protein sequence ID" value="OMO74189.1"/>
    <property type="molecule type" value="Genomic_DNA"/>
</dbReference>
<dbReference type="InterPro" id="IPR051107">
    <property type="entry name" value="Auxin_Efflux_Carrier"/>
</dbReference>
<name>A0A1R3HUX2_9ROSI</name>
<evidence type="ECO:0000256" key="8">
    <source>
        <dbReference type="SAM" id="Phobius"/>
    </source>
</evidence>
<feature type="transmembrane region" description="Helical" evidence="8">
    <location>
        <begin position="6"/>
        <end position="28"/>
    </location>
</feature>
<evidence type="ECO:0000256" key="6">
    <source>
        <dbReference type="ARBA" id="ARBA00023136"/>
    </source>
</evidence>
<dbReference type="PANTHER" id="PTHR31752:SF2">
    <property type="entry name" value="AUXIN EFFLUX CARRIER COMPONENT 5"/>
    <property type="match status" value="1"/>
</dbReference>
<comment type="similarity">
    <text evidence="2">Belongs to the auxin efflux carrier (TC 2.A.69.1) family.</text>
</comment>
<evidence type="ECO:0000313" key="10">
    <source>
        <dbReference type="Proteomes" id="UP000187203"/>
    </source>
</evidence>
<gene>
    <name evidence="9" type="ORF">COLO4_26686</name>
</gene>
<evidence type="ECO:0000256" key="1">
    <source>
        <dbReference type="ARBA" id="ARBA00004127"/>
    </source>
</evidence>
<sequence length="302" mass="33580">MIRGEEVYEVIAAMMPLFFALLLGYGSVKWDIFTQEHSEAINRLVAYFTLPLFVVEFTAHINPLNPLEMNYWFIGADIISKLIILAVIALWAKCSSKGSYSWSITSFSLSTLNNPLVVGVPLMRAMYGQVGVNLVVESAVIQIIVWFTLLLFVLEFRRFAGEQERDVEVGEQERDVEAGPRPLSYWHVMKVVGMKLAKNPNCYGCILGLAWAFVANRWHLKMPSIIEDSILVMSRAATGTAMFSMGMFMANQEHLVACGTSLMIFGMVLRFIAGPAAMAIGAIAVGLHGDILRVVIIQSIFD</sequence>
<evidence type="ECO:0000256" key="2">
    <source>
        <dbReference type="ARBA" id="ARBA00009177"/>
    </source>
</evidence>
<feature type="transmembrane region" description="Helical" evidence="8">
    <location>
        <begin position="40"/>
        <end position="59"/>
    </location>
</feature>
<keyword evidence="7" id="KW-0927">Auxin signaling pathway</keyword>
<dbReference type="AlphaFoldDB" id="A0A1R3HUX2"/>
<keyword evidence="4 8" id="KW-0812">Transmembrane</keyword>
<keyword evidence="6 8" id="KW-0472">Membrane</keyword>
<dbReference type="PANTHER" id="PTHR31752">
    <property type="entry name" value="AUXIN EFFLUX CARRIER COMPONENT 1B-RELATED"/>
    <property type="match status" value="1"/>
</dbReference>
<proteinExistence type="inferred from homology"/>
<keyword evidence="3" id="KW-0813">Transport</keyword>
<dbReference type="InterPro" id="IPR004776">
    <property type="entry name" value="Mem_transp_PIN-like"/>
</dbReference>
<reference evidence="10" key="1">
    <citation type="submission" date="2013-09" db="EMBL/GenBank/DDBJ databases">
        <title>Corchorus olitorius genome sequencing.</title>
        <authorList>
            <person name="Alam M."/>
            <person name="Haque M.S."/>
            <person name="Islam M.S."/>
            <person name="Emdad E.M."/>
            <person name="Islam M.M."/>
            <person name="Ahmed B."/>
            <person name="Halim A."/>
            <person name="Hossen Q.M.M."/>
            <person name="Hossain M.Z."/>
            <person name="Ahmed R."/>
            <person name="Khan M.M."/>
            <person name="Islam R."/>
            <person name="Rashid M.M."/>
            <person name="Khan S.A."/>
            <person name="Rahman M.S."/>
            <person name="Alam M."/>
            <person name="Yahiya A.S."/>
            <person name="Khan M.S."/>
            <person name="Azam M.S."/>
            <person name="Haque T."/>
            <person name="Lashkar M.Z.H."/>
            <person name="Akhand A.I."/>
            <person name="Morshed G."/>
            <person name="Roy S."/>
            <person name="Uddin K.S."/>
            <person name="Rabeya T."/>
            <person name="Hossain A.S."/>
            <person name="Chowdhury A."/>
            <person name="Snigdha A.R."/>
            <person name="Mortoza M.S."/>
            <person name="Matin S.A."/>
            <person name="Hoque S.M.E."/>
            <person name="Islam M.K."/>
            <person name="Roy D.K."/>
            <person name="Haider R."/>
            <person name="Moosa M.M."/>
            <person name="Elias S.M."/>
            <person name="Hasan A.M."/>
            <person name="Jahan S."/>
            <person name="Shafiuddin M."/>
            <person name="Mahmood N."/>
            <person name="Shommy N.S."/>
        </authorList>
    </citation>
    <scope>NUCLEOTIDE SEQUENCE [LARGE SCALE GENOMIC DNA]</scope>
    <source>
        <strain evidence="10">cv. O-4</strain>
    </source>
</reference>
<dbReference type="Pfam" id="PF03547">
    <property type="entry name" value="Mem_trans"/>
    <property type="match status" value="1"/>
</dbReference>
<evidence type="ECO:0000256" key="5">
    <source>
        <dbReference type="ARBA" id="ARBA00022989"/>
    </source>
</evidence>
<evidence type="ECO:0000256" key="4">
    <source>
        <dbReference type="ARBA" id="ARBA00022692"/>
    </source>
</evidence>
<evidence type="ECO:0000313" key="9">
    <source>
        <dbReference type="EMBL" id="OMO74189.1"/>
    </source>
</evidence>
<evidence type="ECO:0000256" key="7">
    <source>
        <dbReference type="ARBA" id="ARBA00023294"/>
    </source>
</evidence>
<comment type="caution">
    <text evidence="9">The sequence shown here is derived from an EMBL/GenBank/DDBJ whole genome shotgun (WGS) entry which is preliminary data.</text>
</comment>
<organism evidence="9 10">
    <name type="scientific">Corchorus olitorius</name>
    <dbReference type="NCBI Taxonomy" id="93759"/>
    <lineage>
        <taxon>Eukaryota</taxon>
        <taxon>Viridiplantae</taxon>
        <taxon>Streptophyta</taxon>
        <taxon>Embryophyta</taxon>
        <taxon>Tracheophyta</taxon>
        <taxon>Spermatophyta</taxon>
        <taxon>Magnoliopsida</taxon>
        <taxon>eudicotyledons</taxon>
        <taxon>Gunneridae</taxon>
        <taxon>Pentapetalae</taxon>
        <taxon>rosids</taxon>
        <taxon>malvids</taxon>
        <taxon>Malvales</taxon>
        <taxon>Malvaceae</taxon>
        <taxon>Grewioideae</taxon>
        <taxon>Apeibeae</taxon>
        <taxon>Corchorus</taxon>
    </lineage>
</organism>
<dbReference type="GO" id="GO:0010329">
    <property type="term" value="F:auxin efflux transmembrane transporter activity"/>
    <property type="evidence" value="ECO:0007669"/>
    <property type="project" value="TreeGrafter"/>
</dbReference>
<dbReference type="GO" id="GO:0005886">
    <property type="term" value="C:plasma membrane"/>
    <property type="evidence" value="ECO:0007669"/>
    <property type="project" value="TreeGrafter"/>
</dbReference>
<feature type="transmembrane region" description="Helical" evidence="8">
    <location>
        <begin position="71"/>
        <end position="92"/>
    </location>
</feature>
<protein>
    <submittedName>
        <fullName evidence="9">Auxin efflux carrier</fullName>
    </submittedName>
</protein>
<dbReference type="GO" id="GO:0009734">
    <property type="term" value="P:auxin-activated signaling pathway"/>
    <property type="evidence" value="ECO:0007669"/>
    <property type="project" value="UniProtKB-KW"/>
</dbReference>
<feature type="transmembrane region" description="Helical" evidence="8">
    <location>
        <begin position="230"/>
        <end position="250"/>
    </location>
</feature>
<feature type="transmembrane region" description="Helical" evidence="8">
    <location>
        <begin position="104"/>
        <end position="127"/>
    </location>
</feature>
<accession>A0A1R3HUX2</accession>
<feature type="transmembrane region" description="Helical" evidence="8">
    <location>
        <begin position="262"/>
        <end position="285"/>
    </location>
</feature>
<keyword evidence="5 8" id="KW-1133">Transmembrane helix</keyword>
<dbReference type="Proteomes" id="UP000187203">
    <property type="component" value="Unassembled WGS sequence"/>
</dbReference>